<protein>
    <submittedName>
        <fullName evidence="2">Nucleoporin FG repeat region-containing protein</fullName>
    </submittedName>
</protein>
<proteinExistence type="predicted"/>
<sequence>MPAPRRGAITGASSNNNNFSNSTNSSGLSSFSSTSSLSELDTNANTISQSNNGMSSFSFGGTNTPAPSFSFGGTPAAPAPAFGSTTPAPSSSTTPAFGAPASSTGGFSVGNSTPAPSTGAFGAPAPSTGAFGAPAPSTGAFGAPAPSMGAFGAPNPAPASGGLFGSSAPAPSTGLFGAPPAPSLFGGSPAPAPSFGVFGGGTSTFGGTAFGASSSMSSTTTAFGTPQPPTAAPAIPQQFAQPTLAGQMHYVALPTEHQQTIDRLYSTIMQHKRTMFSVSSMAPRLLDQHAQQADAAAGEVPLPTAIETLGTDMKQVDVKLEHLKEGVSAVKERHEKTCMQCYENALWPTEVVAARLGVKRVLKPEPTTDEARRTEAEFNHNLQRLLDNTLVEVDQVEKMPSPYLWGLLHEAEHRTLDLHSRVQTLKRTMEAMGSVSPKDENVASIVRAQDNRIWKVGNDIGTVHLKTDELRHLYNRAEKGNNVFVEDRRKKIEYERSIDQEIKKMNILHLKQTTSGPGPAPGSSLFGNTTPAPSGGLFGSAPSPGTGFSFGATSSPAPSGGLFGSSTPAPGGSLFGASTPAPGPSAPAAGLFGAPSTGSLFGNTNNTSAPSTTTLTPSFGQQSTPAPAGGAPSFPSFGGTPGTTTTTTPLFSGTSSTPRAKNKSRGGTRSRK</sequence>
<dbReference type="Pfam" id="PF13634">
    <property type="entry name" value="Nucleoporin_FG"/>
    <property type="match status" value="2"/>
</dbReference>
<organism evidence="2 3">
    <name type="scientific">Nitzschia inconspicua</name>
    <dbReference type="NCBI Taxonomy" id="303405"/>
    <lineage>
        <taxon>Eukaryota</taxon>
        <taxon>Sar</taxon>
        <taxon>Stramenopiles</taxon>
        <taxon>Ochrophyta</taxon>
        <taxon>Bacillariophyta</taxon>
        <taxon>Bacillariophyceae</taxon>
        <taxon>Bacillariophycidae</taxon>
        <taxon>Bacillariales</taxon>
        <taxon>Bacillariaceae</taxon>
        <taxon>Nitzschia</taxon>
    </lineage>
</organism>
<feature type="compositionally biased region" description="Polar residues" evidence="1">
    <location>
        <begin position="105"/>
        <end position="116"/>
    </location>
</feature>
<keyword evidence="3" id="KW-1185">Reference proteome</keyword>
<dbReference type="InterPro" id="IPR025574">
    <property type="entry name" value="Nucleoporin_FG_rpt"/>
</dbReference>
<feature type="compositionally biased region" description="Low complexity" evidence="1">
    <location>
        <begin position="576"/>
        <end position="596"/>
    </location>
</feature>
<comment type="caution">
    <text evidence="2">The sequence shown here is derived from an EMBL/GenBank/DDBJ whole genome shotgun (WGS) entry which is preliminary data.</text>
</comment>
<dbReference type="GO" id="GO:0005643">
    <property type="term" value="C:nuclear pore"/>
    <property type="evidence" value="ECO:0007669"/>
    <property type="project" value="UniProtKB-ARBA"/>
</dbReference>
<feature type="compositionally biased region" description="Basic residues" evidence="1">
    <location>
        <begin position="660"/>
        <end position="672"/>
    </location>
</feature>
<name>A0A9K3L964_9STRA</name>
<feature type="compositionally biased region" description="Low complexity" evidence="1">
    <location>
        <begin position="48"/>
        <end position="104"/>
    </location>
</feature>
<dbReference type="EMBL" id="JAGRRH010000015">
    <property type="protein sequence ID" value="KAG7357549.1"/>
    <property type="molecule type" value="Genomic_DNA"/>
</dbReference>
<reference evidence="2" key="2">
    <citation type="submission" date="2021-04" db="EMBL/GenBank/DDBJ databases">
        <authorList>
            <person name="Podell S."/>
        </authorList>
    </citation>
    <scope>NUCLEOTIDE SEQUENCE</scope>
    <source>
        <strain evidence="2">Hildebrandi</strain>
    </source>
</reference>
<evidence type="ECO:0000313" key="3">
    <source>
        <dbReference type="Proteomes" id="UP000693970"/>
    </source>
</evidence>
<feature type="region of interest" description="Disordered" evidence="1">
    <location>
        <begin position="514"/>
        <end position="672"/>
    </location>
</feature>
<dbReference type="Proteomes" id="UP000693970">
    <property type="component" value="Unassembled WGS sequence"/>
</dbReference>
<feature type="compositionally biased region" description="Low complexity" evidence="1">
    <location>
        <begin position="603"/>
        <end position="658"/>
    </location>
</feature>
<dbReference type="AlphaFoldDB" id="A0A9K3L964"/>
<evidence type="ECO:0000313" key="2">
    <source>
        <dbReference type="EMBL" id="KAG7357549.1"/>
    </source>
</evidence>
<evidence type="ECO:0000256" key="1">
    <source>
        <dbReference type="SAM" id="MobiDB-lite"/>
    </source>
</evidence>
<accession>A0A9K3L964</accession>
<reference evidence="2" key="1">
    <citation type="journal article" date="2021" name="Sci. Rep.">
        <title>Diploid genomic architecture of Nitzschia inconspicua, an elite biomass production diatom.</title>
        <authorList>
            <person name="Oliver A."/>
            <person name="Podell S."/>
            <person name="Pinowska A."/>
            <person name="Traller J.C."/>
            <person name="Smith S.R."/>
            <person name="McClure R."/>
            <person name="Beliaev A."/>
            <person name="Bohutskyi P."/>
            <person name="Hill E.A."/>
            <person name="Rabines A."/>
            <person name="Zheng H."/>
            <person name="Allen L.Z."/>
            <person name="Kuo A."/>
            <person name="Grigoriev I.V."/>
            <person name="Allen A.E."/>
            <person name="Hazlebeck D."/>
            <person name="Allen E.E."/>
        </authorList>
    </citation>
    <scope>NUCLEOTIDE SEQUENCE</scope>
    <source>
        <strain evidence="2">Hildebrandi</strain>
    </source>
</reference>
<feature type="compositionally biased region" description="Low complexity" evidence="1">
    <location>
        <begin position="13"/>
        <end position="38"/>
    </location>
</feature>
<dbReference type="OrthoDB" id="47966at2759"/>
<feature type="region of interest" description="Disordered" evidence="1">
    <location>
        <begin position="1"/>
        <end position="119"/>
    </location>
</feature>
<gene>
    <name evidence="2" type="ORF">IV203_002237</name>
</gene>